<dbReference type="FunFam" id="3.40.50.300:FF:000808">
    <property type="entry name" value="Small GTP-binding protein, putative"/>
    <property type="match status" value="1"/>
</dbReference>
<dbReference type="PROSITE" id="PS51421">
    <property type="entry name" value="RAS"/>
    <property type="match status" value="1"/>
</dbReference>
<dbReference type="SMART" id="SM00173">
    <property type="entry name" value="RAS"/>
    <property type="match status" value="1"/>
</dbReference>
<reference evidence="2 3" key="1">
    <citation type="submission" date="2016-11" db="EMBL/GenBank/DDBJ databases">
        <title>The macronuclear genome of Stentor coeruleus: a giant cell with tiny introns.</title>
        <authorList>
            <person name="Slabodnick M."/>
            <person name="Ruby J.G."/>
            <person name="Reiff S.B."/>
            <person name="Swart E.C."/>
            <person name="Gosai S."/>
            <person name="Prabakaran S."/>
            <person name="Witkowska E."/>
            <person name="Larue G.E."/>
            <person name="Fisher S."/>
            <person name="Freeman R.M."/>
            <person name="Gunawardena J."/>
            <person name="Chu W."/>
            <person name="Stover N.A."/>
            <person name="Gregory B.D."/>
            <person name="Nowacki M."/>
            <person name="Derisi J."/>
            <person name="Roy S.W."/>
            <person name="Marshall W.F."/>
            <person name="Sood P."/>
        </authorList>
    </citation>
    <scope>NUCLEOTIDE SEQUENCE [LARGE SCALE GENOMIC DNA]</scope>
    <source>
        <strain evidence="2">WM001</strain>
    </source>
</reference>
<dbReference type="PROSITE" id="PS51420">
    <property type="entry name" value="RHO"/>
    <property type="match status" value="1"/>
</dbReference>
<dbReference type="SMART" id="SM00174">
    <property type="entry name" value="RHO"/>
    <property type="match status" value="1"/>
</dbReference>
<dbReference type="Gene3D" id="3.40.50.300">
    <property type="entry name" value="P-loop containing nucleotide triphosphate hydrolases"/>
    <property type="match status" value="1"/>
</dbReference>
<dbReference type="PRINTS" id="PR00449">
    <property type="entry name" value="RASTRNSFRMNG"/>
</dbReference>
<dbReference type="PROSITE" id="PS51419">
    <property type="entry name" value="RAB"/>
    <property type="match status" value="1"/>
</dbReference>
<comment type="caution">
    <text evidence="2">The sequence shown here is derived from an EMBL/GenBank/DDBJ whole genome shotgun (WGS) entry which is preliminary data.</text>
</comment>
<dbReference type="InterPro" id="IPR001806">
    <property type="entry name" value="Small_GTPase"/>
</dbReference>
<keyword evidence="3" id="KW-1185">Reference proteome</keyword>
<dbReference type="NCBIfam" id="TIGR00231">
    <property type="entry name" value="small_GTP"/>
    <property type="match status" value="1"/>
</dbReference>
<evidence type="ECO:0000313" key="3">
    <source>
        <dbReference type="Proteomes" id="UP000187209"/>
    </source>
</evidence>
<keyword evidence="1" id="KW-0547">Nucleotide-binding</keyword>
<dbReference type="SUPFAM" id="SSF52540">
    <property type="entry name" value="P-loop containing nucleoside triphosphate hydrolases"/>
    <property type="match status" value="1"/>
</dbReference>
<dbReference type="OrthoDB" id="63533at2759"/>
<gene>
    <name evidence="2" type="ORF">SteCoe_28989</name>
</gene>
<name>A0A1R2B7A9_9CILI</name>
<dbReference type="AlphaFoldDB" id="A0A1R2B7A9"/>
<evidence type="ECO:0000313" key="2">
    <source>
        <dbReference type="EMBL" id="OMJ72545.1"/>
    </source>
</evidence>
<dbReference type="Proteomes" id="UP000187209">
    <property type="component" value="Unassembled WGS sequence"/>
</dbReference>
<dbReference type="SMART" id="SM00175">
    <property type="entry name" value="RAB"/>
    <property type="match status" value="1"/>
</dbReference>
<dbReference type="GO" id="GO:0003924">
    <property type="term" value="F:GTPase activity"/>
    <property type="evidence" value="ECO:0007669"/>
    <property type="project" value="InterPro"/>
</dbReference>
<dbReference type="InterPro" id="IPR005225">
    <property type="entry name" value="Small_GTP-bd"/>
</dbReference>
<organism evidence="2 3">
    <name type="scientific">Stentor coeruleus</name>
    <dbReference type="NCBI Taxonomy" id="5963"/>
    <lineage>
        <taxon>Eukaryota</taxon>
        <taxon>Sar</taxon>
        <taxon>Alveolata</taxon>
        <taxon>Ciliophora</taxon>
        <taxon>Postciliodesmatophora</taxon>
        <taxon>Heterotrichea</taxon>
        <taxon>Heterotrichida</taxon>
        <taxon>Stentoridae</taxon>
        <taxon>Stentor</taxon>
    </lineage>
</organism>
<dbReference type="InterPro" id="IPR027417">
    <property type="entry name" value="P-loop_NTPase"/>
</dbReference>
<dbReference type="GO" id="GO:0005525">
    <property type="term" value="F:GTP binding"/>
    <property type="evidence" value="ECO:0007669"/>
    <property type="project" value="InterPro"/>
</dbReference>
<dbReference type="Pfam" id="PF00071">
    <property type="entry name" value="Ras"/>
    <property type="match status" value="1"/>
</dbReference>
<evidence type="ECO:0000256" key="1">
    <source>
        <dbReference type="ARBA" id="ARBA00022741"/>
    </source>
</evidence>
<accession>A0A1R2B7A9</accession>
<protein>
    <submittedName>
        <fullName evidence="2">Uncharacterized protein</fullName>
    </submittedName>
</protein>
<sequence length="196" mass="21671">MGCGSSSPNIPAAGLKVNVQPKAMNFDGKLVLLGNSGVGKSSIAMRYVNNTFSEAFEVTIGGGYLQQIVRLKDGSSLKLDIWDTGGQERYRALLQLYYRDADAALITYDVTNAKSLEDCEYWVNELRRTEENCILCLVGNKIDIPVEEQKVNSKAAQEFGEKYGMMFFETSAKTGDNVNKLFESVSQEILRKKSPG</sequence>
<proteinExistence type="predicted"/>
<dbReference type="SMART" id="SM00176">
    <property type="entry name" value="RAN"/>
    <property type="match status" value="1"/>
</dbReference>
<dbReference type="EMBL" id="MPUH01000892">
    <property type="protein sequence ID" value="OMJ72545.1"/>
    <property type="molecule type" value="Genomic_DNA"/>
</dbReference>
<dbReference type="PANTHER" id="PTHR47978">
    <property type="match status" value="1"/>
</dbReference>